<evidence type="ECO:0000313" key="3">
    <source>
        <dbReference type="EMBL" id="OGZ20273.1"/>
    </source>
</evidence>
<dbReference type="InterPro" id="IPR039448">
    <property type="entry name" value="Beta_helix"/>
</dbReference>
<dbReference type="InterPro" id="IPR006626">
    <property type="entry name" value="PbH1"/>
</dbReference>
<gene>
    <name evidence="3" type="ORF">A2654_01160</name>
</gene>
<dbReference type="InterPro" id="IPR012334">
    <property type="entry name" value="Pectin_lyas_fold"/>
</dbReference>
<keyword evidence="1" id="KW-0812">Transmembrane</keyword>
<evidence type="ECO:0000256" key="1">
    <source>
        <dbReference type="SAM" id="Phobius"/>
    </source>
</evidence>
<dbReference type="Proteomes" id="UP000178721">
    <property type="component" value="Unassembled WGS sequence"/>
</dbReference>
<name>A0A1G2E391_9BACT</name>
<dbReference type="InterPro" id="IPR011050">
    <property type="entry name" value="Pectin_lyase_fold/virulence"/>
</dbReference>
<comment type="caution">
    <text evidence="3">The sequence shown here is derived from an EMBL/GenBank/DDBJ whole genome shotgun (WGS) entry which is preliminary data.</text>
</comment>
<proteinExistence type="predicted"/>
<keyword evidence="1" id="KW-1133">Transmembrane helix</keyword>
<evidence type="ECO:0000259" key="2">
    <source>
        <dbReference type="Pfam" id="PF13229"/>
    </source>
</evidence>
<dbReference type="SMART" id="SM00710">
    <property type="entry name" value="PbH1"/>
    <property type="match status" value="14"/>
</dbReference>
<feature type="transmembrane region" description="Helical" evidence="1">
    <location>
        <begin position="12"/>
        <end position="31"/>
    </location>
</feature>
<dbReference type="Pfam" id="PF13229">
    <property type="entry name" value="Beta_helix"/>
    <property type="match status" value="1"/>
</dbReference>
<reference evidence="3 4" key="1">
    <citation type="journal article" date="2016" name="Nat. Commun.">
        <title>Thousands of microbial genomes shed light on interconnected biogeochemical processes in an aquifer system.</title>
        <authorList>
            <person name="Anantharaman K."/>
            <person name="Brown C.T."/>
            <person name="Hug L.A."/>
            <person name="Sharon I."/>
            <person name="Castelle C.J."/>
            <person name="Probst A.J."/>
            <person name="Thomas B.C."/>
            <person name="Singh A."/>
            <person name="Wilkins M.J."/>
            <person name="Karaoz U."/>
            <person name="Brodie E.L."/>
            <person name="Williams K.H."/>
            <person name="Hubbard S.S."/>
            <person name="Banfield J.F."/>
        </authorList>
    </citation>
    <scope>NUCLEOTIDE SEQUENCE [LARGE SCALE GENOMIC DNA]</scope>
</reference>
<dbReference type="SUPFAM" id="SSF51126">
    <property type="entry name" value="Pectin lyase-like"/>
    <property type="match status" value="3"/>
</dbReference>
<dbReference type="EMBL" id="MHMA01000019">
    <property type="protein sequence ID" value="OGZ20273.1"/>
    <property type="molecule type" value="Genomic_DNA"/>
</dbReference>
<organism evidence="3 4">
    <name type="scientific">Candidatus Nealsonbacteria bacterium RIFCSPHIGHO2_01_FULL_43_31</name>
    <dbReference type="NCBI Taxonomy" id="1801665"/>
    <lineage>
        <taxon>Bacteria</taxon>
        <taxon>Candidatus Nealsoniibacteriota</taxon>
    </lineage>
</organism>
<accession>A0A1G2E391</accession>
<feature type="domain" description="Right handed beta helix" evidence="2">
    <location>
        <begin position="651"/>
        <end position="768"/>
    </location>
</feature>
<dbReference type="AlphaFoldDB" id="A0A1G2E391"/>
<protein>
    <recommendedName>
        <fullName evidence="2">Right handed beta helix domain-containing protein</fullName>
    </recommendedName>
</protein>
<sequence>MSKRFLSHNSTIVLSALIAIFGIAFLVWVFSSNTLINAGDNTGAASVIISGSLQAKTGRAATLVVAASNGAQSSKDQADFIADGRDDQVEIQAAIDALSSSGGTVQLSEGTFNLSSGIVISSDGLTLKGQAGQGGSKAPGTYFETSIDRPNSVITVNDIGRVVQAGISLEDFWIRNWGNGDGIVFGPDSGIFDSRIEGVNFLGNAYHLQSAFLLYSFHSSVATDISITNTGIGFSLGGSKRSVFSNIMANDLFDGIFDTQGTLEELVITGVVADLNHHGQGIRIRGITRNVLVKDNAIYRPNSGIIAGQVRNEGGVDNLTITNNLIAFPKDAGIRLEAMPEDKNKYIQIIGNKIISGSKEAKTGRAATLVVAASNGAQSSKDQADFIADGRDDQVEIQAAIDALSSSGGTVQLSEGTFNLSSGIVISSDGLTLKGQAGQGGSKAPGTYFETSIDRPNSVITVNDIGRVVQAGISLEDFWIRNWGNGDGIVFGPDSGIFDSRIEGVNFLGNAYHLQSAFLLYSFHSSVATDISITNTGIGFSLGGSKRSVFSNIMANDLFDGIFDTQGTLEELVITGVVADLNHHGQGIRIRGITRNVLVKDNAIYRPNSGIIAGQVRNEGGVDNLTITNNLIAFPKDAGIRLEAMPEDKNKYIQIIGNKIISGSKEGIIVDNSDNLQIIDNQIINPGQDSGAGNTRRSGISIDNTNGRNITITNNQIIDDQNSATMQYGIYYSNTSGGYISENYIKGSSLSGISLADGFTGVIRNNYGFATENLGTATVNSDSTYVDVAHGLAMTPSLSSIQVTPISNLGNASKFWISNVGASTFRINVNVDPGSSGANFSWLAKI</sequence>
<dbReference type="Gene3D" id="2.160.20.10">
    <property type="entry name" value="Single-stranded right-handed beta-helix, Pectin lyase-like"/>
    <property type="match status" value="2"/>
</dbReference>
<evidence type="ECO:0000313" key="4">
    <source>
        <dbReference type="Proteomes" id="UP000178721"/>
    </source>
</evidence>
<keyword evidence="1" id="KW-0472">Membrane</keyword>